<evidence type="ECO:0000313" key="2">
    <source>
        <dbReference type="Proteomes" id="UP001230339"/>
    </source>
</evidence>
<proteinExistence type="predicted"/>
<name>A0ABY9GGR9_9PSED</name>
<evidence type="ECO:0008006" key="3">
    <source>
        <dbReference type="Google" id="ProtNLM"/>
    </source>
</evidence>
<accession>A0ABY9GGR9</accession>
<sequence length="101" mass="10905">MSTLHGRWNCITKTPMGDKDSIITFIVDGNDFTGHDDGEAGRLDIIDGKINGELITWSLKAVKPFPLTMKFKVSIEGDQLAGKVQAGMLGSAKISGTRIPE</sequence>
<keyword evidence="2" id="KW-1185">Reference proteome</keyword>
<dbReference type="EMBL" id="CP117449">
    <property type="protein sequence ID" value="WLH14812.1"/>
    <property type="molecule type" value="Genomic_DNA"/>
</dbReference>
<dbReference type="RefSeq" id="WP_305389505.1">
    <property type="nucleotide sequence ID" value="NZ_CP117426.1"/>
</dbReference>
<reference evidence="1 2" key="1">
    <citation type="submission" date="2023-02" db="EMBL/GenBank/DDBJ databases">
        <title>Evolution of Hrp T3SS in non-pathogenic Pseudomonas fluorescens.</title>
        <authorList>
            <person name="Liao K."/>
            <person name="Wei H."/>
            <person name="Gu Y."/>
        </authorList>
    </citation>
    <scope>NUCLEOTIDE SEQUENCE [LARGE SCALE GENOMIC DNA]</scope>
    <source>
        <strain evidence="1 2">FP205</strain>
    </source>
</reference>
<evidence type="ECO:0000313" key="1">
    <source>
        <dbReference type="EMBL" id="WLH14812.1"/>
    </source>
</evidence>
<organism evidence="1 2">
    <name type="scientific">Pseudomonas hefeiensis</name>
    <dbReference type="NCBI Taxonomy" id="2738125"/>
    <lineage>
        <taxon>Bacteria</taxon>
        <taxon>Pseudomonadati</taxon>
        <taxon>Pseudomonadota</taxon>
        <taxon>Gammaproteobacteria</taxon>
        <taxon>Pseudomonadales</taxon>
        <taxon>Pseudomonadaceae</taxon>
        <taxon>Pseudomonas</taxon>
    </lineage>
</organism>
<gene>
    <name evidence="1" type="ORF">PSH57_11120</name>
</gene>
<dbReference type="Proteomes" id="UP001230339">
    <property type="component" value="Chromosome"/>
</dbReference>
<protein>
    <recommendedName>
        <fullName evidence="3">Lipid/polyisoprenoid-binding YceI-like domain-containing protein</fullName>
    </recommendedName>
</protein>